<organism evidence="1 2">
    <name type="scientific">Propionibacterium phage G4</name>
    <dbReference type="NCBI Taxonomy" id="1897537"/>
    <lineage>
        <taxon>Viruses</taxon>
        <taxon>Duplodnaviria</taxon>
        <taxon>Heunggongvirae</taxon>
        <taxon>Uroviricota</taxon>
        <taxon>Caudoviricetes</taxon>
        <taxon>Doucettevirus</taxon>
        <taxon>Doucettevirus G4</taxon>
    </lineage>
</organism>
<sequence>MIDAGEDQSGGTLKHVHVTLREQLTPSPFPPSDKPCPALHTLAGLAPWGDHQPRHRPDKTGRCRFCHTKIQGEHK</sequence>
<protein>
    <submittedName>
        <fullName evidence="1">Uncharacterized protein</fullName>
    </submittedName>
</protein>
<dbReference type="Proteomes" id="UP000224440">
    <property type="component" value="Segment"/>
</dbReference>
<dbReference type="GeneID" id="40072698"/>
<name>A0A1D8EUE0_9CAUD</name>
<keyword evidence="2" id="KW-1185">Reference proteome</keyword>
<evidence type="ECO:0000313" key="1">
    <source>
        <dbReference type="EMBL" id="AOT24640.1"/>
    </source>
</evidence>
<gene>
    <name evidence="1" type="primary">51</name>
    <name evidence="1" type="ORF">G4_51</name>
</gene>
<reference evidence="2" key="1">
    <citation type="submission" date="2016-07" db="EMBL/GenBank/DDBJ databases">
        <authorList>
            <person name="Florea S."/>
            <person name="Webb J.S."/>
            <person name="Jaromczyk J."/>
            <person name="Schardl C.L."/>
        </authorList>
    </citation>
    <scope>NUCLEOTIDE SEQUENCE [LARGE SCALE GENOMIC DNA]</scope>
</reference>
<evidence type="ECO:0000313" key="2">
    <source>
        <dbReference type="Proteomes" id="UP000224440"/>
    </source>
</evidence>
<accession>A0A1D8EUE0</accession>
<dbReference type="EMBL" id="KX620754">
    <property type="protein sequence ID" value="AOT24640.1"/>
    <property type="molecule type" value="Genomic_DNA"/>
</dbReference>
<dbReference type="KEGG" id="vg:40072698"/>
<dbReference type="RefSeq" id="YP_009597093.1">
    <property type="nucleotide sequence ID" value="NC_041895.1"/>
</dbReference>
<proteinExistence type="predicted"/>